<dbReference type="GeneID" id="37008154"/>
<dbReference type="InterPro" id="IPR002328">
    <property type="entry name" value="ADH_Zn_CS"/>
</dbReference>
<evidence type="ECO:0000256" key="6">
    <source>
        <dbReference type="RuleBase" id="RU361277"/>
    </source>
</evidence>
<dbReference type="SUPFAM" id="SSF50129">
    <property type="entry name" value="GroES-like"/>
    <property type="match status" value="1"/>
</dbReference>
<comment type="cofactor">
    <cofactor evidence="1 6">
        <name>Zn(2+)</name>
        <dbReference type="ChEBI" id="CHEBI:29105"/>
    </cofactor>
</comment>
<protein>
    <recommendedName>
        <fullName evidence="7">Enoyl reductase (ER) domain-containing protein</fullName>
    </recommendedName>
</protein>
<evidence type="ECO:0000256" key="4">
    <source>
        <dbReference type="ARBA" id="ARBA00022833"/>
    </source>
</evidence>
<dbReference type="InterPro" id="IPR013154">
    <property type="entry name" value="ADH-like_N"/>
</dbReference>
<organism evidence="8 9">
    <name type="scientific">Candidozyma haemuli</name>
    <dbReference type="NCBI Taxonomy" id="45357"/>
    <lineage>
        <taxon>Eukaryota</taxon>
        <taxon>Fungi</taxon>
        <taxon>Dikarya</taxon>
        <taxon>Ascomycota</taxon>
        <taxon>Saccharomycotina</taxon>
        <taxon>Pichiomycetes</taxon>
        <taxon>Metschnikowiaceae</taxon>
        <taxon>Candidozyma</taxon>
    </lineage>
</organism>
<dbReference type="Gene3D" id="3.40.50.720">
    <property type="entry name" value="NAD(P)-binding Rossmann-like Domain"/>
    <property type="match status" value="1"/>
</dbReference>
<dbReference type="SMART" id="SM00829">
    <property type="entry name" value="PKS_ER"/>
    <property type="match status" value="1"/>
</dbReference>
<dbReference type="Pfam" id="PF00107">
    <property type="entry name" value="ADH_zinc_N"/>
    <property type="match status" value="1"/>
</dbReference>
<evidence type="ECO:0000259" key="7">
    <source>
        <dbReference type="SMART" id="SM00829"/>
    </source>
</evidence>
<feature type="domain" description="Enoyl reductase (ER)" evidence="7">
    <location>
        <begin position="30"/>
        <end position="349"/>
    </location>
</feature>
<dbReference type="STRING" id="45357.A0A2V1AZZ7"/>
<dbReference type="GO" id="GO:0004022">
    <property type="term" value="F:alcohol dehydrogenase (NAD+) activity"/>
    <property type="evidence" value="ECO:0007669"/>
    <property type="project" value="TreeGrafter"/>
</dbReference>
<comment type="similarity">
    <text evidence="2 6">Belongs to the zinc-containing alcohol dehydrogenase family.</text>
</comment>
<dbReference type="PANTHER" id="PTHR42940">
    <property type="entry name" value="ALCOHOL DEHYDROGENASE 1-RELATED"/>
    <property type="match status" value="1"/>
</dbReference>
<dbReference type="InterPro" id="IPR036291">
    <property type="entry name" value="NAD(P)-bd_dom_sf"/>
</dbReference>
<accession>A0A2V1AZZ7</accession>
<dbReference type="AlphaFoldDB" id="A0A2V1AZZ7"/>
<dbReference type="Proteomes" id="UP000244309">
    <property type="component" value="Unassembled WGS sequence"/>
</dbReference>
<evidence type="ECO:0000256" key="5">
    <source>
        <dbReference type="ARBA" id="ARBA00023002"/>
    </source>
</evidence>
<evidence type="ECO:0000256" key="1">
    <source>
        <dbReference type="ARBA" id="ARBA00001947"/>
    </source>
</evidence>
<dbReference type="RefSeq" id="XP_025344036.1">
    <property type="nucleotide sequence ID" value="XM_025486486.1"/>
</dbReference>
<dbReference type="Gene3D" id="3.90.180.10">
    <property type="entry name" value="Medium-chain alcohol dehydrogenases, catalytic domain"/>
    <property type="match status" value="1"/>
</dbReference>
<evidence type="ECO:0000313" key="9">
    <source>
        <dbReference type="Proteomes" id="UP000244309"/>
    </source>
</evidence>
<name>A0A2V1AZZ7_9ASCO</name>
<keyword evidence="4 6" id="KW-0862">Zinc</keyword>
<proteinExistence type="inferred from homology"/>
<dbReference type="CDD" id="cd08254">
    <property type="entry name" value="hydroxyacyl_CoA_DH"/>
    <property type="match status" value="1"/>
</dbReference>
<keyword evidence="3 6" id="KW-0479">Metal-binding</keyword>
<dbReference type="InterPro" id="IPR011032">
    <property type="entry name" value="GroES-like_sf"/>
</dbReference>
<gene>
    <name evidence="8" type="ORF">CXQ85_002823</name>
</gene>
<evidence type="ECO:0000313" key="8">
    <source>
        <dbReference type="EMBL" id="PVH23096.1"/>
    </source>
</evidence>
<dbReference type="VEuPathDB" id="FungiDB:CXQ85_002823"/>
<dbReference type="Pfam" id="PF08240">
    <property type="entry name" value="ADH_N"/>
    <property type="match status" value="1"/>
</dbReference>
<dbReference type="SUPFAM" id="SSF51735">
    <property type="entry name" value="NAD(P)-binding Rossmann-fold domains"/>
    <property type="match status" value="1"/>
</dbReference>
<dbReference type="EMBL" id="PKFO01000010">
    <property type="protein sequence ID" value="PVH23096.1"/>
    <property type="molecule type" value="Genomic_DNA"/>
</dbReference>
<evidence type="ECO:0000256" key="2">
    <source>
        <dbReference type="ARBA" id="ARBA00008072"/>
    </source>
</evidence>
<evidence type="ECO:0000256" key="3">
    <source>
        <dbReference type="ARBA" id="ARBA00022723"/>
    </source>
</evidence>
<dbReference type="GO" id="GO:0008270">
    <property type="term" value="F:zinc ion binding"/>
    <property type="evidence" value="ECO:0007669"/>
    <property type="project" value="InterPro"/>
</dbReference>
<comment type="caution">
    <text evidence="8">The sequence shown here is derived from an EMBL/GenBank/DDBJ whole genome shotgun (WGS) entry which is preliminary data.</text>
</comment>
<keyword evidence="9" id="KW-1185">Reference proteome</keyword>
<dbReference type="InterPro" id="IPR013149">
    <property type="entry name" value="ADH-like_C"/>
</dbReference>
<sequence length="351" mass="38045">MNICKQSAKKFLARTMATIPKTQYGFKFEKSLRNIRLIEDLPVQAPASNQVLLKIEAAGLCHTDLHLLDGFDAGDNYIMGHEIFGSVASKGDEVTHLELGDRVAAFGPNSCGVCSMCRQGYDNDCLKTEWLGLGNDGGYQQYLLVKNPRNLIKVPSEVSDPAVAAVITDAMLTPYHAIKMANLTPAKKALFIGAGGLGSTGVQIAKLFGAHVTVLDSKKSALDLAKQFGADEVYSELPSNTAAGTYDVCLDFVAIQKTFEICQKYIKSHGTIIPVGLGATHLSFDLGDLALREVRVLGSFWGTSNDITECYELVKQGKIQPKVTSFPLRELPECIEKLKKGDVSGRMVLIP</sequence>
<keyword evidence="5" id="KW-0560">Oxidoreductase</keyword>
<dbReference type="OrthoDB" id="1879366at2759"/>
<dbReference type="GO" id="GO:0005737">
    <property type="term" value="C:cytoplasm"/>
    <property type="evidence" value="ECO:0007669"/>
    <property type="project" value="TreeGrafter"/>
</dbReference>
<dbReference type="PROSITE" id="PS00059">
    <property type="entry name" value="ADH_ZINC"/>
    <property type="match status" value="1"/>
</dbReference>
<dbReference type="PANTHER" id="PTHR42940:SF8">
    <property type="entry name" value="VACUOLAR PROTEIN SORTING-ASSOCIATED PROTEIN 11"/>
    <property type="match status" value="1"/>
</dbReference>
<reference evidence="8 9" key="1">
    <citation type="submission" date="2017-12" db="EMBL/GenBank/DDBJ databases">
        <title>Genome Sequence of a Multidrug-Resistant Candida haemulonii Isolate from a Patient with Chronic Leg Ulcers in Israel.</title>
        <authorList>
            <person name="Chow N.A."/>
            <person name="Gade L."/>
            <person name="Batra D."/>
            <person name="Rowe L.A."/>
            <person name="Ben-Ami R."/>
            <person name="Loparev V.N."/>
            <person name="Litvintseva A.P."/>
        </authorList>
    </citation>
    <scope>NUCLEOTIDE SEQUENCE [LARGE SCALE GENOMIC DNA]</scope>
    <source>
        <strain evidence="8 9">B11899</strain>
    </source>
</reference>
<dbReference type="InterPro" id="IPR020843">
    <property type="entry name" value="ER"/>
</dbReference>